<protein>
    <submittedName>
        <fullName evidence="2">Uncharacterized protein</fullName>
    </submittedName>
</protein>
<dbReference type="AlphaFoldDB" id="A0A2S5DRI0"/>
<evidence type="ECO:0000313" key="3">
    <source>
        <dbReference type="Proteomes" id="UP000238655"/>
    </source>
</evidence>
<evidence type="ECO:0000256" key="1">
    <source>
        <dbReference type="SAM" id="MobiDB-lite"/>
    </source>
</evidence>
<name>A0A2S5DRI0_9BURK</name>
<feature type="region of interest" description="Disordered" evidence="1">
    <location>
        <begin position="46"/>
        <end position="69"/>
    </location>
</feature>
<reference evidence="2 3" key="1">
    <citation type="submission" date="2018-01" db="EMBL/GenBank/DDBJ databases">
        <title>Successful Treatment of Persistent Burkholderia cepacia Bacteremia with Ceftazidime-Avibactam.</title>
        <authorList>
            <person name="Tamma P."/>
            <person name="Fan Y."/>
            <person name="Bergman Y."/>
            <person name="Sick-Samuels A."/>
            <person name="Hsu A."/>
            <person name="Timp W."/>
            <person name="Simner P."/>
        </authorList>
    </citation>
    <scope>NUCLEOTIDE SEQUENCE [LARGE SCALE GENOMIC DNA]</scope>
    <source>
        <strain evidence="2 3">170816</strain>
    </source>
</reference>
<evidence type="ECO:0000313" key="2">
    <source>
        <dbReference type="EMBL" id="POZ81673.1"/>
    </source>
</evidence>
<dbReference type="EMBL" id="PQVP01000002">
    <property type="protein sequence ID" value="POZ81673.1"/>
    <property type="molecule type" value="Genomic_DNA"/>
</dbReference>
<dbReference type="Proteomes" id="UP000238655">
    <property type="component" value="Chromosome 1"/>
</dbReference>
<sequence length="69" mass="7421">MAARIPVTDAMVAREFRLQRVPGSAVDAITNPLIRRCLALGAEARAAREQAAPPLSHRDAKSRAANDND</sequence>
<gene>
    <name evidence="2" type="ORF">C3743_15250</name>
</gene>
<comment type="caution">
    <text evidence="2">The sequence shown here is derived from an EMBL/GenBank/DDBJ whole genome shotgun (WGS) entry which is preliminary data.</text>
</comment>
<proteinExistence type="predicted"/>
<dbReference type="RefSeq" id="WP_089460786.1">
    <property type="nucleotide sequence ID" value="NZ_CM009575.1"/>
</dbReference>
<organism evidence="2 3">
    <name type="scientific">Burkholderia contaminans</name>
    <dbReference type="NCBI Taxonomy" id="488447"/>
    <lineage>
        <taxon>Bacteria</taxon>
        <taxon>Pseudomonadati</taxon>
        <taxon>Pseudomonadota</taxon>
        <taxon>Betaproteobacteria</taxon>
        <taxon>Burkholderiales</taxon>
        <taxon>Burkholderiaceae</taxon>
        <taxon>Burkholderia</taxon>
        <taxon>Burkholderia cepacia complex</taxon>
    </lineage>
</organism>
<feature type="compositionally biased region" description="Basic and acidic residues" evidence="1">
    <location>
        <begin position="56"/>
        <end position="69"/>
    </location>
</feature>
<accession>A0A2S5DRI0</accession>